<gene>
    <name evidence="9" type="primary">MCM2_1</name>
    <name evidence="9" type="ORF">DERF_000777</name>
</gene>
<dbReference type="FunFam" id="3.90.70.10:FF:000006">
    <property type="entry name" value="Cathepsin S"/>
    <property type="match status" value="1"/>
</dbReference>
<keyword evidence="6" id="KW-1015">Disulfide bond</keyword>
<dbReference type="InterPro" id="IPR013201">
    <property type="entry name" value="Prot_inhib_I29"/>
</dbReference>
<dbReference type="InterPro" id="IPR025660">
    <property type="entry name" value="Pept_his_AS"/>
</dbReference>
<reference evidence="9" key="1">
    <citation type="submission" date="2013-05" db="EMBL/GenBank/DDBJ databases">
        <authorList>
            <person name="Yim A.K.Y."/>
            <person name="Chan T.F."/>
            <person name="Ji K.M."/>
            <person name="Liu X.Y."/>
            <person name="Zhou J.W."/>
            <person name="Li R.Q."/>
            <person name="Yang K.Y."/>
            <person name="Li J."/>
            <person name="Li M."/>
            <person name="Law P.T.W."/>
            <person name="Wu Y.L."/>
            <person name="Cai Z.L."/>
            <person name="Qin H."/>
            <person name="Bao Y."/>
            <person name="Leung R.K.K."/>
            <person name="Ng P.K.S."/>
            <person name="Zou J."/>
            <person name="Zhong X.J."/>
            <person name="Ran P.X."/>
            <person name="Zhong N.S."/>
            <person name="Liu Z.G."/>
            <person name="Tsui S.K.W."/>
        </authorList>
    </citation>
    <scope>NUCLEOTIDE SEQUENCE</scope>
    <source>
        <strain evidence="9">Derf</strain>
        <tissue evidence="9">Whole organism</tissue>
    </source>
</reference>
<dbReference type="PROSITE" id="PS00139">
    <property type="entry name" value="THIOL_PROTEASE_CYS"/>
    <property type="match status" value="1"/>
</dbReference>
<keyword evidence="10" id="KW-1185">Reference proteome</keyword>
<reference evidence="9" key="2">
    <citation type="journal article" date="2022" name="Res Sq">
        <title>Comparative Genomics Reveals Insights into the Divergent Evolution of Astigmatic Mites and Household Pest Adaptations.</title>
        <authorList>
            <person name="Xiong Q."/>
            <person name="Wan A.T.-Y."/>
            <person name="Liu X.-Y."/>
            <person name="Fung C.S.-H."/>
            <person name="Xiao X."/>
            <person name="Malainual N."/>
            <person name="Hou J."/>
            <person name="Wang L."/>
            <person name="Wang M."/>
            <person name="Yang K."/>
            <person name="Cui Y."/>
            <person name="Leung E."/>
            <person name="Nong W."/>
            <person name="Shin S.-K."/>
            <person name="Au S."/>
            <person name="Jeong K.Y."/>
            <person name="Chew F.T."/>
            <person name="Hui J."/>
            <person name="Leung T.F."/>
            <person name="Tungtrongchitr A."/>
            <person name="Zhong N."/>
            <person name="Liu Z."/>
            <person name="Tsui S."/>
        </authorList>
    </citation>
    <scope>NUCLEOTIDE SEQUENCE</scope>
    <source>
        <strain evidence="9">Derf</strain>
        <tissue evidence="9">Whole organism</tissue>
    </source>
</reference>
<dbReference type="SMART" id="SM00848">
    <property type="entry name" value="Inhibitor_I29"/>
    <property type="match status" value="1"/>
</dbReference>
<evidence type="ECO:0000256" key="1">
    <source>
        <dbReference type="ARBA" id="ARBA00008455"/>
    </source>
</evidence>
<accession>A0A922IDM0</accession>
<evidence type="ECO:0000256" key="3">
    <source>
        <dbReference type="ARBA" id="ARBA00022801"/>
    </source>
</evidence>
<organism evidence="9 10">
    <name type="scientific">Dermatophagoides farinae</name>
    <name type="common">American house dust mite</name>
    <dbReference type="NCBI Taxonomy" id="6954"/>
    <lineage>
        <taxon>Eukaryota</taxon>
        <taxon>Metazoa</taxon>
        <taxon>Ecdysozoa</taxon>
        <taxon>Arthropoda</taxon>
        <taxon>Chelicerata</taxon>
        <taxon>Arachnida</taxon>
        <taxon>Acari</taxon>
        <taxon>Acariformes</taxon>
        <taxon>Sarcoptiformes</taxon>
        <taxon>Astigmata</taxon>
        <taxon>Psoroptidia</taxon>
        <taxon>Analgoidea</taxon>
        <taxon>Pyroglyphidae</taxon>
        <taxon>Dermatophagoidinae</taxon>
        <taxon>Dermatophagoides</taxon>
    </lineage>
</organism>
<protein>
    <submittedName>
        <fullName evidence="9">MCM DNA helicase complex subunit</fullName>
    </submittedName>
</protein>
<comment type="caution">
    <text evidence="9">The sequence shown here is derived from an EMBL/GenBank/DDBJ whole genome shotgun (WGS) entry which is preliminary data.</text>
</comment>
<keyword evidence="9" id="KW-0547">Nucleotide-binding</keyword>
<dbReference type="GO" id="GO:0006508">
    <property type="term" value="P:proteolysis"/>
    <property type="evidence" value="ECO:0007669"/>
    <property type="project" value="UniProtKB-KW"/>
</dbReference>
<dbReference type="GO" id="GO:0004386">
    <property type="term" value="F:helicase activity"/>
    <property type="evidence" value="ECO:0007669"/>
    <property type="project" value="UniProtKB-KW"/>
</dbReference>
<dbReference type="Pfam" id="PF08246">
    <property type="entry name" value="Inhibitor_I29"/>
    <property type="match status" value="1"/>
</dbReference>
<dbReference type="PRINTS" id="PR00705">
    <property type="entry name" value="PAPAIN"/>
</dbReference>
<dbReference type="InterPro" id="IPR038765">
    <property type="entry name" value="Papain-like_cys_pep_sf"/>
</dbReference>
<keyword evidence="9" id="KW-0067">ATP-binding</keyword>
<dbReference type="InterPro" id="IPR000668">
    <property type="entry name" value="Peptidase_C1A_C"/>
</dbReference>
<evidence type="ECO:0000256" key="2">
    <source>
        <dbReference type="ARBA" id="ARBA00022670"/>
    </source>
</evidence>
<feature type="domain" description="Cathepsin propeptide inhibitor" evidence="8">
    <location>
        <begin position="47"/>
        <end position="107"/>
    </location>
</feature>
<sequence>ITKFICLFVNLSKKKHILVMMKTQLFLVSIMIVMAQAIDQFRLDSEWSNFKKNYGRVYRSSYEEQFRKQIFSDNLELIDQHNQLYNEGKSSYTLGINQFGDKSISEFRRLNGLIVSKSVRTAPQIYTDNEVESLPAEVDWTKKGVVAPIKNQKNCGSCWAFSAVSSMESAHALATGHLVELSEQELVDCSSSEGDSGCEGGWMDNGFQYVIDQHGIDTEKSYPYVAMDESCRSYEKNKTIGATIRSYVDVKQYDEHALQSACAKVGPISVAIDASSSHFMFYKSGVYNHDDCSQMLLDHGVVVVGYGTSASGKQYWKVRNSWGVTWGMDGYILMSRNKDNQCGIASKASFPVV</sequence>
<name>A0A922IDM0_DERFA</name>
<dbReference type="InterPro" id="IPR000169">
    <property type="entry name" value="Pept_cys_AS"/>
</dbReference>
<evidence type="ECO:0000256" key="6">
    <source>
        <dbReference type="ARBA" id="ARBA00023157"/>
    </source>
</evidence>
<dbReference type="SUPFAM" id="SSF54001">
    <property type="entry name" value="Cysteine proteinases"/>
    <property type="match status" value="1"/>
</dbReference>
<dbReference type="InterPro" id="IPR039417">
    <property type="entry name" value="Peptidase_C1A_papain-like"/>
</dbReference>
<dbReference type="AlphaFoldDB" id="A0A922IDM0"/>
<feature type="domain" description="Peptidase C1A papain C-terminal" evidence="7">
    <location>
        <begin position="134"/>
        <end position="352"/>
    </location>
</feature>
<dbReference type="InterPro" id="IPR013128">
    <property type="entry name" value="Peptidase_C1A"/>
</dbReference>
<evidence type="ECO:0000259" key="8">
    <source>
        <dbReference type="SMART" id="SM00848"/>
    </source>
</evidence>
<keyword evidence="9" id="KW-0347">Helicase</keyword>
<keyword evidence="4" id="KW-0788">Thiol protease</keyword>
<keyword evidence="5" id="KW-0865">Zymogen</keyword>
<dbReference type="Gene3D" id="3.90.70.10">
    <property type="entry name" value="Cysteine proteinases"/>
    <property type="match status" value="1"/>
</dbReference>
<comment type="similarity">
    <text evidence="1">Belongs to the peptidase C1 family.</text>
</comment>
<dbReference type="EMBL" id="ASGP02000001">
    <property type="protein sequence ID" value="KAH9526713.1"/>
    <property type="molecule type" value="Genomic_DNA"/>
</dbReference>
<dbReference type="CDD" id="cd02248">
    <property type="entry name" value="Peptidase_C1A"/>
    <property type="match status" value="1"/>
</dbReference>
<evidence type="ECO:0000313" key="10">
    <source>
        <dbReference type="Proteomes" id="UP000790347"/>
    </source>
</evidence>
<keyword evidence="3" id="KW-0378">Hydrolase</keyword>
<evidence type="ECO:0000256" key="4">
    <source>
        <dbReference type="ARBA" id="ARBA00022807"/>
    </source>
</evidence>
<dbReference type="Pfam" id="PF00112">
    <property type="entry name" value="Peptidase_C1"/>
    <property type="match status" value="1"/>
</dbReference>
<evidence type="ECO:0000259" key="7">
    <source>
        <dbReference type="SMART" id="SM00645"/>
    </source>
</evidence>
<dbReference type="PROSITE" id="PS00639">
    <property type="entry name" value="THIOL_PROTEASE_HIS"/>
    <property type="match status" value="1"/>
</dbReference>
<dbReference type="GO" id="GO:0008234">
    <property type="term" value="F:cysteine-type peptidase activity"/>
    <property type="evidence" value="ECO:0007669"/>
    <property type="project" value="UniProtKB-KW"/>
</dbReference>
<dbReference type="PANTHER" id="PTHR12411">
    <property type="entry name" value="CYSTEINE PROTEASE FAMILY C1-RELATED"/>
    <property type="match status" value="1"/>
</dbReference>
<dbReference type="SMART" id="SM00645">
    <property type="entry name" value="Pept_C1"/>
    <property type="match status" value="1"/>
</dbReference>
<proteinExistence type="inferred from homology"/>
<feature type="non-terminal residue" evidence="9">
    <location>
        <position position="1"/>
    </location>
</feature>
<keyword evidence="2" id="KW-0645">Protease</keyword>
<dbReference type="Proteomes" id="UP000790347">
    <property type="component" value="Unassembled WGS sequence"/>
</dbReference>
<evidence type="ECO:0000256" key="5">
    <source>
        <dbReference type="ARBA" id="ARBA00023145"/>
    </source>
</evidence>
<evidence type="ECO:0000313" key="9">
    <source>
        <dbReference type="EMBL" id="KAH9526713.1"/>
    </source>
</evidence>